<dbReference type="Gene3D" id="3.40.710.10">
    <property type="entry name" value="DD-peptidase/beta-lactamase superfamily"/>
    <property type="match status" value="1"/>
</dbReference>
<sequence>MDTLSYLNGTNFAARFNIFAVITRAASLASPLIALFFASGCAAAPVPEPAPAPTPAYSTAASPEVFDVTGTLQALRDNLDAIEEETGTELGISLYDGHVNGYTGTIATLPSWSTVKVPIALAAQQHCDVSDAALETLIEASIEWSDNDSASTLLQCVGTQHVEEEVAEAGATIDVNSAFGRSDWPLASAARYGWYLSTRDEDNEVIIAMHNVVDEQQWGLGALDDAAFKGGWSGDRLDGSWHSRQFGFVPMDGAALGVAIAARSPEGSYADTIEALDQLTAVLAEQLGVAVRPR</sequence>
<accession>C0XTR1</accession>
<dbReference type="Proteomes" id="UP000006196">
    <property type="component" value="Unassembled WGS sequence"/>
</dbReference>
<dbReference type="EMBL" id="ACHJ01000152">
    <property type="protein sequence ID" value="EEI16358.1"/>
    <property type="molecule type" value="Genomic_DNA"/>
</dbReference>
<evidence type="ECO:0000313" key="1">
    <source>
        <dbReference type="EMBL" id="EEI16358.1"/>
    </source>
</evidence>
<keyword evidence="2" id="KW-1185">Reference proteome</keyword>
<protein>
    <submittedName>
        <fullName evidence="1">Uncharacterized protein</fullName>
    </submittedName>
</protein>
<evidence type="ECO:0000313" key="2">
    <source>
        <dbReference type="Proteomes" id="UP000006196"/>
    </source>
</evidence>
<dbReference type="SUPFAM" id="SSF56601">
    <property type="entry name" value="beta-lactamase/transpeptidase-like"/>
    <property type="match status" value="1"/>
</dbReference>
<name>C0XTR1_CORLD</name>
<proteinExistence type="predicted"/>
<organism evidence="1 2">
    <name type="scientific">Corynebacterium lipophiloflavum (strain ATCC 700352 / DSM 44291 / CCUG 37336 / JCM 10383 / DMMZ 1944)</name>
    <dbReference type="NCBI Taxonomy" id="525263"/>
    <lineage>
        <taxon>Bacteria</taxon>
        <taxon>Bacillati</taxon>
        <taxon>Actinomycetota</taxon>
        <taxon>Actinomycetes</taxon>
        <taxon>Mycobacteriales</taxon>
        <taxon>Corynebacteriaceae</taxon>
        <taxon>Corynebacterium</taxon>
    </lineage>
</organism>
<dbReference type="HOGENOM" id="CLU_055774_2_0_11"/>
<reference evidence="1" key="1">
    <citation type="submission" date="2009-01" db="EMBL/GenBank/DDBJ databases">
        <authorList>
            <person name="Qin X."/>
            <person name="Bachman B."/>
            <person name="Battles P."/>
            <person name="Bell A."/>
            <person name="Bess C."/>
            <person name="Bickham C."/>
            <person name="Chaboub L."/>
            <person name="Chen D."/>
            <person name="Coyle M."/>
            <person name="Deiros D.R."/>
            <person name="Dinh H."/>
            <person name="Forbes L."/>
            <person name="Fowler G."/>
            <person name="Francisco L."/>
            <person name="Fu Q."/>
            <person name="Gubbala S."/>
            <person name="Hale W."/>
            <person name="Han Y."/>
            <person name="Hemphill L."/>
            <person name="Highlander S.K."/>
            <person name="Hirani K."/>
            <person name="Hogues M."/>
            <person name="Jackson L."/>
            <person name="Jakkamsetti A."/>
            <person name="Javaid M."/>
            <person name="Jiang H."/>
            <person name="Korchina V."/>
            <person name="Kovar C."/>
            <person name="Lara F."/>
            <person name="Lee S."/>
            <person name="Mata R."/>
            <person name="Mathew T."/>
            <person name="Moen C."/>
            <person name="Morales K."/>
            <person name="Munidasa M."/>
            <person name="Nazareth L."/>
            <person name="Ngo R."/>
            <person name="Nguyen L."/>
            <person name="Okwuonu G."/>
            <person name="Ongeri F."/>
            <person name="Patil S."/>
            <person name="Petrosino J."/>
            <person name="Pham C."/>
            <person name="Pham P."/>
            <person name="Pu L.-L."/>
            <person name="Puazo M."/>
            <person name="Raj R."/>
            <person name="Reid J."/>
            <person name="Rouhana J."/>
            <person name="Saada N."/>
            <person name="Shang Y."/>
            <person name="Simmons D."/>
            <person name="Thornton R."/>
            <person name="Warren J."/>
            <person name="Weissenberger G."/>
            <person name="Zhang J."/>
            <person name="Zhang L."/>
            <person name="Zhou C."/>
            <person name="Zhu D."/>
            <person name="Muzny D."/>
            <person name="Worley K."/>
            <person name="Gibbs R."/>
        </authorList>
    </citation>
    <scope>NUCLEOTIDE SEQUENCE [LARGE SCALE GENOMIC DNA]</scope>
    <source>
        <strain evidence="1">DSM 44291</strain>
    </source>
</reference>
<dbReference type="AlphaFoldDB" id="C0XTR1"/>
<comment type="caution">
    <text evidence="1">The sequence shown here is derived from an EMBL/GenBank/DDBJ whole genome shotgun (WGS) entry which is preliminary data.</text>
</comment>
<gene>
    <name evidence="1" type="ORF">HMPREF0298_1831</name>
</gene>
<dbReference type="STRING" id="525263.HMPREF0298_1831"/>
<dbReference type="InterPro" id="IPR012338">
    <property type="entry name" value="Beta-lactam/transpept-like"/>
</dbReference>
<dbReference type="eggNOG" id="COG2367">
    <property type="taxonomic scope" value="Bacteria"/>
</dbReference>